<dbReference type="AlphaFoldDB" id="A0AAN7A880"/>
<protein>
    <recommendedName>
        <fullName evidence="4">Histidine-specific methyltransferase SAM-dependent domain-containing protein</fullName>
    </recommendedName>
</protein>
<evidence type="ECO:0008006" key="4">
    <source>
        <dbReference type="Google" id="ProtNLM"/>
    </source>
</evidence>
<accession>A0AAN7A880</accession>
<feature type="compositionally biased region" description="Low complexity" evidence="1">
    <location>
        <begin position="231"/>
        <end position="240"/>
    </location>
</feature>
<dbReference type="Proteomes" id="UP001302321">
    <property type="component" value="Unassembled WGS sequence"/>
</dbReference>
<evidence type="ECO:0000313" key="2">
    <source>
        <dbReference type="EMBL" id="KAK4178941.1"/>
    </source>
</evidence>
<reference evidence="2" key="1">
    <citation type="journal article" date="2023" name="Mol. Phylogenet. Evol.">
        <title>Genome-scale phylogeny and comparative genomics of the fungal order Sordariales.</title>
        <authorList>
            <person name="Hensen N."/>
            <person name="Bonometti L."/>
            <person name="Westerberg I."/>
            <person name="Brannstrom I.O."/>
            <person name="Guillou S."/>
            <person name="Cros-Aarteil S."/>
            <person name="Calhoun S."/>
            <person name="Haridas S."/>
            <person name="Kuo A."/>
            <person name="Mondo S."/>
            <person name="Pangilinan J."/>
            <person name="Riley R."/>
            <person name="LaButti K."/>
            <person name="Andreopoulos B."/>
            <person name="Lipzen A."/>
            <person name="Chen C."/>
            <person name="Yan M."/>
            <person name="Daum C."/>
            <person name="Ng V."/>
            <person name="Clum A."/>
            <person name="Steindorff A."/>
            <person name="Ohm R.A."/>
            <person name="Martin F."/>
            <person name="Silar P."/>
            <person name="Natvig D.O."/>
            <person name="Lalanne C."/>
            <person name="Gautier V."/>
            <person name="Ament-Velasquez S.L."/>
            <person name="Kruys A."/>
            <person name="Hutchinson M.I."/>
            <person name="Powell A.J."/>
            <person name="Barry K."/>
            <person name="Miller A.N."/>
            <person name="Grigoriev I.V."/>
            <person name="Debuchy R."/>
            <person name="Gladieux P."/>
            <person name="Hiltunen Thoren M."/>
            <person name="Johannesson H."/>
        </authorList>
    </citation>
    <scope>NUCLEOTIDE SEQUENCE</scope>
    <source>
        <strain evidence="2">CBS 892.96</strain>
    </source>
</reference>
<proteinExistence type="predicted"/>
<sequence>MAAATIPPFNVLVAESISQHTQIPPDQIIVLDNSDKYCPDGIKTDQPQDDEGESLAAIFGTMANLNKGALLDKKLCTGSNPGNGGHSFRSALLSATDELTHLAQGRKVRYVELGPEPFKSSVILTHLLNSGVHLAQYVGIDINPESELTMRAALEPIIGPNRFAYLVADFYKTSADDLPSLPGSDDSSSEVITVMTNLGFQEGNDLPSRLGPMLSRLTRPGDLLLSEMQVLPSSTPASDTSDSDSDSDLSTTSTADAKLVEEFYHHPEMLKFSSLVGKKFDCNFNLSHLSPRSSPNSSSEDIAVETNNDYGYIFRLVPLQLSDVGEVAVATTLVSLPIPGRKGKNYVLTNSCIKYTREQFARARETQGKFGVKGWRETGDGSVVFQIAERRH</sequence>
<organism evidence="2 3">
    <name type="scientific">Triangularia setosa</name>
    <dbReference type="NCBI Taxonomy" id="2587417"/>
    <lineage>
        <taxon>Eukaryota</taxon>
        <taxon>Fungi</taxon>
        <taxon>Dikarya</taxon>
        <taxon>Ascomycota</taxon>
        <taxon>Pezizomycotina</taxon>
        <taxon>Sordariomycetes</taxon>
        <taxon>Sordariomycetidae</taxon>
        <taxon>Sordariales</taxon>
        <taxon>Podosporaceae</taxon>
        <taxon>Triangularia</taxon>
    </lineage>
</organism>
<name>A0AAN7A880_9PEZI</name>
<dbReference type="EMBL" id="MU866127">
    <property type="protein sequence ID" value="KAK4178941.1"/>
    <property type="molecule type" value="Genomic_DNA"/>
</dbReference>
<evidence type="ECO:0000256" key="1">
    <source>
        <dbReference type="SAM" id="MobiDB-lite"/>
    </source>
</evidence>
<evidence type="ECO:0000313" key="3">
    <source>
        <dbReference type="Proteomes" id="UP001302321"/>
    </source>
</evidence>
<keyword evidence="3" id="KW-1185">Reference proteome</keyword>
<gene>
    <name evidence="2" type="ORF">QBC36DRAFT_181444</name>
</gene>
<reference evidence="2" key="2">
    <citation type="submission" date="2023-05" db="EMBL/GenBank/DDBJ databases">
        <authorList>
            <consortium name="Lawrence Berkeley National Laboratory"/>
            <person name="Steindorff A."/>
            <person name="Hensen N."/>
            <person name="Bonometti L."/>
            <person name="Westerberg I."/>
            <person name="Brannstrom I.O."/>
            <person name="Guillou S."/>
            <person name="Cros-Aarteil S."/>
            <person name="Calhoun S."/>
            <person name="Haridas S."/>
            <person name="Kuo A."/>
            <person name="Mondo S."/>
            <person name="Pangilinan J."/>
            <person name="Riley R."/>
            <person name="Labutti K."/>
            <person name="Andreopoulos B."/>
            <person name="Lipzen A."/>
            <person name="Chen C."/>
            <person name="Yanf M."/>
            <person name="Daum C."/>
            <person name="Ng V."/>
            <person name="Clum A."/>
            <person name="Ohm R."/>
            <person name="Martin F."/>
            <person name="Silar P."/>
            <person name="Natvig D."/>
            <person name="Lalanne C."/>
            <person name="Gautier V."/>
            <person name="Ament-Velasquez S.L."/>
            <person name="Kruys A."/>
            <person name="Hutchinson M.I."/>
            <person name="Powell A.J."/>
            <person name="Barry K."/>
            <person name="Miller A.N."/>
            <person name="Grigoriev I.V."/>
            <person name="Debuchy R."/>
            <person name="Gladieux P."/>
            <person name="Thoren M.H."/>
            <person name="Johannesson H."/>
        </authorList>
    </citation>
    <scope>NUCLEOTIDE SEQUENCE</scope>
    <source>
        <strain evidence="2">CBS 892.96</strain>
    </source>
</reference>
<comment type="caution">
    <text evidence="2">The sequence shown here is derived from an EMBL/GenBank/DDBJ whole genome shotgun (WGS) entry which is preliminary data.</text>
</comment>
<feature type="region of interest" description="Disordered" evidence="1">
    <location>
        <begin position="231"/>
        <end position="252"/>
    </location>
</feature>